<dbReference type="GeneID" id="63820437"/>
<reference evidence="1 2" key="1">
    <citation type="journal article" date="2016" name="Mol. Biol. Evol.">
        <title>Comparative Genomics of Early-Diverging Mushroom-Forming Fungi Provides Insights into the Origins of Lignocellulose Decay Capabilities.</title>
        <authorList>
            <person name="Nagy L.G."/>
            <person name="Riley R."/>
            <person name="Tritt A."/>
            <person name="Adam C."/>
            <person name="Daum C."/>
            <person name="Floudas D."/>
            <person name="Sun H."/>
            <person name="Yadav J.S."/>
            <person name="Pangilinan J."/>
            <person name="Larsson K.H."/>
            <person name="Matsuura K."/>
            <person name="Barry K."/>
            <person name="Labutti K."/>
            <person name="Kuo R."/>
            <person name="Ohm R.A."/>
            <person name="Bhattacharya S.S."/>
            <person name="Shirouzu T."/>
            <person name="Yoshinaga Y."/>
            <person name="Martin F.M."/>
            <person name="Grigoriev I.V."/>
            <person name="Hibbett D.S."/>
        </authorList>
    </citation>
    <scope>NUCLEOTIDE SEQUENCE [LARGE SCALE GENOMIC DNA]</scope>
    <source>
        <strain evidence="1 2">93-53</strain>
    </source>
</reference>
<feature type="non-terminal residue" evidence="1">
    <location>
        <position position="1"/>
    </location>
</feature>
<name>A0A165EG93_9APHY</name>
<dbReference type="SUPFAM" id="SSF81383">
    <property type="entry name" value="F-box domain"/>
    <property type="match status" value="1"/>
</dbReference>
<evidence type="ECO:0000313" key="2">
    <source>
        <dbReference type="Proteomes" id="UP000076871"/>
    </source>
</evidence>
<organism evidence="1 2">
    <name type="scientific">Laetiporus sulphureus 93-53</name>
    <dbReference type="NCBI Taxonomy" id="1314785"/>
    <lineage>
        <taxon>Eukaryota</taxon>
        <taxon>Fungi</taxon>
        <taxon>Dikarya</taxon>
        <taxon>Basidiomycota</taxon>
        <taxon>Agaricomycotina</taxon>
        <taxon>Agaricomycetes</taxon>
        <taxon>Polyporales</taxon>
        <taxon>Laetiporus</taxon>
    </lineage>
</organism>
<evidence type="ECO:0008006" key="3">
    <source>
        <dbReference type="Google" id="ProtNLM"/>
    </source>
</evidence>
<dbReference type="RefSeq" id="XP_040764736.1">
    <property type="nucleotide sequence ID" value="XM_040903406.1"/>
</dbReference>
<dbReference type="Proteomes" id="UP000076871">
    <property type="component" value="Unassembled WGS sequence"/>
</dbReference>
<dbReference type="OrthoDB" id="2744824at2759"/>
<gene>
    <name evidence="1" type="ORF">LAESUDRAFT_631847</name>
</gene>
<feature type="non-terminal residue" evidence="1">
    <location>
        <position position="62"/>
    </location>
</feature>
<dbReference type="InterPro" id="IPR036047">
    <property type="entry name" value="F-box-like_dom_sf"/>
</dbReference>
<protein>
    <recommendedName>
        <fullName evidence="3">F-box domain-containing protein</fullName>
    </recommendedName>
</protein>
<evidence type="ECO:0000313" key="1">
    <source>
        <dbReference type="EMBL" id="KZT06996.1"/>
    </source>
</evidence>
<accession>A0A165EG93</accession>
<keyword evidence="2" id="KW-1185">Reference proteome</keyword>
<proteinExistence type="predicted"/>
<dbReference type="InParanoid" id="A0A165EG93"/>
<dbReference type="AlphaFoldDB" id="A0A165EG93"/>
<dbReference type="EMBL" id="KV427621">
    <property type="protein sequence ID" value="KZT06996.1"/>
    <property type="molecule type" value="Genomic_DNA"/>
</dbReference>
<sequence length="62" mass="7407">PTSFHLPQEIHDMILDHLHADFFTLKVCSFVCRTWLLTTRLHLFHSICLMDVSQFCYFSHLL</sequence>